<feature type="chain" id="PRO_5047247676" description="SLH domain-containing protein" evidence="1">
    <location>
        <begin position="26"/>
        <end position="378"/>
    </location>
</feature>
<evidence type="ECO:0000259" key="2">
    <source>
        <dbReference type="PROSITE" id="PS51272"/>
    </source>
</evidence>
<sequence length="378" mass="40488">MYKKIATTVLSASLLAASLGGAASAASATNFRDLQNVAGHDKILALHDKKIVNGVSKTAFAPQSKLTQAEALQLIVNGFKLDEKPLTDALIALNTLFPAVKENAWYANAFSYAYYNGVDIPKSVSPSATITREQYIDYVMTGLQAVGNMPAIDVVAQDIADGEKLNPAYLDSVQLAIVFGIADLDSERNFDPTQEITRAEAAVILYNAVEFLEKSSSNQANSNDERIIDVLPHEQPITAPAAGLYAAPENGKFFSTGSVQQAIDERTAPSTKVQVAVTLFKNGSPIDEQSAEGAAELKRLQSLGYDIDYAQAWTYQGNLEKVEYTYISGVFTAEQLESFRAPANYGYAFDFAANGDGSAVLGKNGAVTGTKSPRLIAE</sequence>
<evidence type="ECO:0000313" key="4">
    <source>
        <dbReference type="Proteomes" id="UP000605427"/>
    </source>
</evidence>
<dbReference type="Pfam" id="PF00395">
    <property type="entry name" value="SLH"/>
    <property type="match status" value="2"/>
</dbReference>
<dbReference type="Proteomes" id="UP000605427">
    <property type="component" value="Unassembled WGS sequence"/>
</dbReference>
<keyword evidence="4" id="KW-1185">Reference proteome</keyword>
<proteinExistence type="predicted"/>
<protein>
    <recommendedName>
        <fullName evidence="2">SLH domain-containing protein</fullName>
    </recommendedName>
</protein>
<dbReference type="PROSITE" id="PS51272">
    <property type="entry name" value="SLH"/>
    <property type="match status" value="2"/>
</dbReference>
<comment type="caution">
    <text evidence="3">The sequence shown here is derived from an EMBL/GenBank/DDBJ whole genome shotgun (WGS) entry which is preliminary data.</text>
</comment>
<evidence type="ECO:0000256" key="1">
    <source>
        <dbReference type="SAM" id="SignalP"/>
    </source>
</evidence>
<dbReference type="RefSeq" id="WP_172246679.1">
    <property type="nucleotide sequence ID" value="NZ_BMDD01000006.1"/>
</dbReference>
<feature type="domain" description="SLH" evidence="2">
    <location>
        <begin position="93"/>
        <end position="219"/>
    </location>
</feature>
<reference evidence="4" key="1">
    <citation type="journal article" date="2019" name="Int. J. Syst. Evol. Microbiol.">
        <title>The Global Catalogue of Microorganisms (GCM) 10K type strain sequencing project: providing services to taxonomists for standard genome sequencing and annotation.</title>
        <authorList>
            <consortium name="The Broad Institute Genomics Platform"/>
            <consortium name="The Broad Institute Genome Sequencing Center for Infectious Disease"/>
            <person name="Wu L."/>
            <person name="Ma J."/>
        </authorList>
    </citation>
    <scope>NUCLEOTIDE SEQUENCE [LARGE SCALE GENOMIC DNA]</scope>
    <source>
        <strain evidence="4">CCM 8702</strain>
    </source>
</reference>
<feature type="domain" description="SLH" evidence="2">
    <location>
        <begin position="26"/>
        <end position="89"/>
    </location>
</feature>
<feature type="signal peptide" evidence="1">
    <location>
        <begin position="1"/>
        <end position="25"/>
    </location>
</feature>
<dbReference type="InterPro" id="IPR001119">
    <property type="entry name" value="SLH_dom"/>
</dbReference>
<accession>A0ABQ2A575</accession>
<keyword evidence="1" id="KW-0732">Signal</keyword>
<organism evidence="3 4">
    <name type="scientific">Saccharibacillus endophyticus</name>
    <dbReference type="NCBI Taxonomy" id="2060666"/>
    <lineage>
        <taxon>Bacteria</taxon>
        <taxon>Bacillati</taxon>
        <taxon>Bacillota</taxon>
        <taxon>Bacilli</taxon>
        <taxon>Bacillales</taxon>
        <taxon>Paenibacillaceae</taxon>
        <taxon>Saccharibacillus</taxon>
    </lineage>
</organism>
<dbReference type="EMBL" id="BMDD01000006">
    <property type="protein sequence ID" value="GGH85893.1"/>
    <property type="molecule type" value="Genomic_DNA"/>
</dbReference>
<name>A0ABQ2A575_9BACL</name>
<evidence type="ECO:0000313" key="3">
    <source>
        <dbReference type="EMBL" id="GGH85893.1"/>
    </source>
</evidence>
<gene>
    <name evidence="3" type="ORF">GCM10007362_44390</name>
</gene>